<name>A0ACC2WRB1_9TREE</name>
<sequence length="339" mass="37950">MIEQIREKDRQITKLQGNYTKLLSRFNFSPTGIQLQRKNLLGGSSLALASAVNDEVQHSMANIANIAHAPRLSRGRGVTSENFPAQSPILTTPATKAPQSHQPQAFIPASARRNETPAGLFDLDQRRSSERQQQYQQQLQREAYEAERKADAHTYHEDHQEHHRQSRQGNHRGIPQENQNVMRNNQTSSRRHPAISPDQQALLTGVMNRHSYSSRQPLGISTINSNSGPDARTPMLNNVKSHTDIRALNDSGFGMKPPVANVKAVVEKHRYQQQPPETRLRADNQSAQIMTNNMQDRGRTSSYADRIMALPGRGLAAGQQQGGGAGSMLRKEVRPRRDM</sequence>
<dbReference type="EMBL" id="JASBWU010000019">
    <property type="protein sequence ID" value="KAJ9114309.1"/>
    <property type="molecule type" value="Genomic_DNA"/>
</dbReference>
<comment type="caution">
    <text evidence="1">The sequence shown here is derived from an EMBL/GenBank/DDBJ whole genome shotgun (WGS) entry which is preliminary data.</text>
</comment>
<organism evidence="1 2">
    <name type="scientific">Naganishia vaughanmartiniae</name>
    <dbReference type="NCBI Taxonomy" id="1424756"/>
    <lineage>
        <taxon>Eukaryota</taxon>
        <taxon>Fungi</taxon>
        <taxon>Dikarya</taxon>
        <taxon>Basidiomycota</taxon>
        <taxon>Agaricomycotina</taxon>
        <taxon>Tremellomycetes</taxon>
        <taxon>Filobasidiales</taxon>
        <taxon>Filobasidiaceae</taxon>
        <taxon>Naganishia</taxon>
    </lineage>
</organism>
<gene>
    <name evidence="1" type="ORF">QFC22_005761</name>
</gene>
<proteinExistence type="predicted"/>
<protein>
    <submittedName>
        <fullName evidence="1">Uncharacterized protein</fullName>
    </submittedName>
</protein>
<evidence type="ECO:0000313" key="2">
    <source>
        <dbReference type="Proteomes" id="UP001243375"/>
    </source>
</evidence>
<reference evidence="1" key="1">
    <citation type="submission" date="2023-04" db="EMBL/GenBank/DDBJ databases">
        <title>Draft Genome sequencing of Naganishia species isolated from polar environments using Oxford Nanopore Technology.</title>
        <authorList>
            <person name="Leo P."/>
            <person name="Venkateswaran K."/>
        </authorList>
    </citation>
    <scope>NUCLEOTIDE SEQUENCE</scope>
    <source>
        <strain evidence="1">MNA-CCFEE 5425</strain>
    </source>
</reference>
<accession>A0ACC2WRB1</accession>
<dbReference type="Proteomes" id="UP001243375">
    <property type="component" value="Unassembled WGS sequence"/>
</dbReference>
<evidence type="ECO:0000313" key="1">
    <source>
        <dbReference type="EMBL" id="KAJ9114309.1"/>
    </source>
</evidence>
<keyword evidence="2" id="KW-1185">Reference proteome</keyword>